<dbReference type="Proteomes" id="UP000735541">
    <property type="component" value="Unassembled WGS sequence"/>
</dbReference>
<dbReference type="RefSeq" id="WP_181012238.1">
    <property type="nucleotide sequence ID" value="NZ_JAAGLQ010000023.1"/>
</dbReference>
<sequence>MKALLWFVLCAALVANVMLNLMEESGLRIGLSVCAGVAVIASGVALWVLRDPHES</sequence>
<evidence type="ECO:0000313" key="3">
    <source>
        <dbReference type="Proteomes" id="UP000735541"/>
    </source>
</evidence>
<protein>
    <submittedName>
        <fullName evidence="2">Uncharacterized protein</fullName>
    </submittedName>
</protein>
<organism evidence="2 3">
    <name type="scientific">Streptomyces halstedii</name>
    <dbReference type="NCBI Taxonomy" id="1944"/>
    <lineage>
        <taxon>Bacteria</taxon>
        <taxon>Bacillati</taxon>
        <taxon>Actinomycetota</taxon>
        <taxon>Actinomycetes</taxon>
        <taxon>Kitasatosporales</taxon>
        <taxon>Streptomycetaceae</taxon>
        <taxon>Streptomyces</taxon>
    </lineage>
</organism>
<feature type="transmembrane region" description="Helical" evidence="1">
    <location>
        <begin position="29"/>
        <end position="49"/>
    </location>
</feature>
<keyword evidence="1" id="KW-0812">Transmembrane</keyword>
<dbReference type="EMBL" id="JAHUVW010000001">
    <property type="protein sequence ID" value="MBV7670643.1"/>
    <property type="molecule type" value="Genomic_DNA"/>
</dbReference>
<keyword evidence="1" id="KW-1133">Transmembrane helix</keyword>
<keyword evidence="3" id="KW-1185">Reference proteome</keyword>
<gene>
    <name evidence="2" type="ORF">STHAL_14350</name>
</gene>
<accession>A0ABS6TRI4</accession>
<evidence type="ECO:0000256" key="1">
    <source>
        <dbReference type="SAM" id="Phobius"/>
    </source>
</evidence>
<reference evidence="2 3" key="1">
    <citation type="submission" date="2021-07" db="EMBL/GenBank/DDBJ databases">
        <title>Sequencing Streptomyces halstedii LGO-A4 genome an citrus endophytic actinomycete.</title>
        <authorList>
            <person name="Samborskyy M."/>
            <person name="Scott N."/>
            <person name="Deglau R."/>
            <person name="Dickens S."/>
            <person name="Oliveira L.G."/>
        </authorList>
    </citation>
    <scope>NUCLEOTIDE SEQUENCE [LARGE SCALE GENOMIC DNA]</scope>
    <source>
        <strain evidence="2 3">LGO-A4</strain>
    </source>
</reference>
<name>A0ABS6TRI4_STRHA</name>
<proteinExistence type="predicted"/>
<evidence type="ECO:0000313" key="2">
    <source>
        <dbReference type="EMBL" id="MBV7670643.1"/>
    </source>
</evidence>
<keyword evidence="1" id="KW-0472">Membrane</keyword>
<comment type="caution">
    <text evidence="2">The sequence shown here is derived from an EMBL/GenBank/DDBJ whole genome shotgun (WGS) entry which is preliminary data.</text>
</comment>